<protein>
    <submittedName>
        <fullName evidence="3">PEP-CTERM protein-sorting domain-containing protein</fullName>
    </submittedName>
</protein>
<dbReference type="RefSeq" id="WP_074795315.1">
    <property type="nucleotide sequence ID" value="NZ_FOVJ01000001.1"/>
</dbReference>
<organism evidence="3 4">
    <name type="scientific">Nitrosospira briensis</name>
    <dbReference type="NCBI Taxonomy" id="35799"/>
    <lineage>
        <taxon>Bacteria</taxon>
        <taxon>Pseudomonadati</taxon>
        <taxon>Pseudomonadota</taxon>
        <taxon>Betaproteobacteria</taxon>
        <taxon>Nitrosomonadales</taxon>
        <taxon>Nitrosomonadaceae</taxon>
        <taxon>Nitrosospira</taxon>
    </lineage>
</organism>
<gene>
    <name evidence="3" type="ORF">SAMN05216386_1107</name>
</gene>
<dbReference type="NCBIfam" id="TIGR02595">
    <property type="entry name" value="PEP_CTERM"/>
    <property type="match status" value="1"/>
</dbReference>
<dbReference type="EMBL" id="FOVJ01000001">
    <property type="protein sequence ID" value="SFN46983.1"/>
    <property type="molecule type" value="Genomic_DNA"/>
</dbReference>
<dbReference type="InterPro" id="IPR013424">
    <property type="entry name" value="Ice-binding_C"/>
</dbReference>
<keyword evidence="4" id="KW-1185">Reference proteome</keyword>
<feature type="signal peptide" evidence="1">
    <location>
        <begin position="1"/>
        <end position="21"/>
    </location>
</feature>
<dbReference type="Proteomes" id="UP000183107">
    <property type="component" value="Unassembled WGS sequence"/>
</dbReference>
<evidence type="ECO:0000259" key="2">
    <source>
        <dbReference type="Pfam" id="PF07589"/>
    </source>
</evidence>
<name>A0A1I4ZAD8_9PROT</name>
<reference evidence="4" key="1">
    <citation type="submission" date="2016-10" db="EMBL/GenBank/DDBJ databases">
        <authorList>
            <person name="Varghese N."/>
        </authorList>
    </citation>
    <scope>NUCLEOTIDE SEQUENCE [LARGE SCALE GENOMIC DNA]</scope>
    <source>
        <strain evidence="4">Nsp8</strain>
    </source>
</reference>
<dbReference type="Pfam" id="PF07589">
    <property type="entry name" value="PEP-CTERM"/>
    <property type="match status" value="1"/>
</dbReference>
<accession>A0A1I4ZAD8</accession>
<dbReference type="AlphaFoldDB" id="A0A1I4ZAD8"/>
<feature type="chain" id="PRO_5010227895" evidence="1">
    <location>
        <begin position="22"/>
        <end position="232"/>
    </location>
</feature>
<evidence type="ECO:0000313" key="3">
    <source>
        <dbReference type="EMBL" id="SFN46983.1"/>
    </source>
</evidence>
<proteinExistence type="predicted"/>
<evidence type="ECO:0000256" key="1">
    <source>
        <dbReference type="SAM" id="SignalP"/>
    </source>
</evidence>
<keyword evidence="1" id="KW-0732">Signal</keyword>
<feature type="domain" description="Ice-binding protein C-terminal" evidence="2">
    <location>
        <begin position="208"/>
        <end position="231"/>
    </location>
</feature>
<evidence type="ECO:0000313" key="4">
    <source>
        <dbReference type="Proteomes" id="UP000183107"/>
    </source>
</evidence>
<sequence length="232" mass="24116">MNRTIISSLLATALFAGNALAAPITQSFDTFGTLSGATFSGSGIPNNAVAITNIGSSAGGTGVTLGLTAHQRYFNPELTNDGAGTFFANPGVDTHAPSPANPYATWNFAFYVGGADADSYNYKLFYDFDFGLNTEESEHGQISLSGSFQDSWNLGMDFLDSDIPGLMSSPNFGAFNPGSPGEYSFALVAYDTQGAEVDRSAIAVQVGQIPEPVTLALLGLGLAGLIGVRRKA</sequence>